<organism evidence="11 12">
    <name type="scientific">Babesia microti (strain RI)</name>
    <dbReference type="NCBI Taxonomy" id="1133968"/>
    <lineage>
        <taxon>Eukaryota</taxon>
        <taxon>Sar</taxon>
        <taxon>Alveolata</taxon>
        <taxon>Apicomplexa</taxon>
        <taxon>Aconoidasida</taxon>
        <taxon>Piroplasmida</taxon>
        <taxon>Babesiidae</taxon>
        <taxon>Babesia</taxon>
    </lineage>
</organism>
<dbReference type="SMART" id="SM00320">
    <property type="entry name" value="WD40"/>
    <property type="match status" value="6"/>
</dbReference>
<dbReference type="PROSITE" id="PS50294">
    <property type="entry name" value="WD_REPEATS_REGION"/>
    <property type="match status" value="1"/>
</dbReference>
<evidence type="ECO:0000256" key="2">
    <source>
        <dbReference type="ARBA" id="ARBA00007306"/>
    </source>
</evidence>
<gene>
    <name evidence="11" type="ORF">BMR1_01G01165</name>
</gene>
<evidence type="ECO:0000256" key="4">
    <source>
        <dbReference type="ARBA" id="ARBA00022737"/>
    </source>
</evidence>
<dbReference type="Proteomes" id="UP000002899">
    <property type="component" value="Chromosome I"/>
</dbReference>
<evidence type="ECO:0000256" key="9">
    <source>
        <dbReference type="PROSITE-ProRule" id="PRU00221"/>
    </source>
</evidence>
<comment type="similarity">
    <text evidence="2">Belongs to the WD repeat HIR1 family.</text>
</comment>
<dbReference type="Gene3D" id="2.130.10.10">
    <property type="entry name" value="YVTN repeat-like/Quinoprotein amine dehydrogenase"/>
    <property type="match status" value="2"/>
</dbReference>
<keyword evidence="3 9" id="KW-0853">WD repeat</keyword>
<keyword evidence="4" id="KW-0677">Repeat</keyword>
<evidence type="ECO:0000313" key="11">
    <source>
        <dbReference type="EMBL" id="SIO73257.1"/>
    </source>
</evidence>
<reference evidence="11 12" key="3">
    <citation type="journal article" date="2016" name="Sci. Rep.">
        <title>Genome-wide diversity and gene expression profiling of Babesia microti isolates identify polymorphic genes that mediate host-pathogen interactions.</title>
        <authorList>
            <person name="Silva J.C."/>
            <person name="Cornillot E."/>
            <person name="McCracken C."/>
            <person name="Usmani-Brown S."/>
            <person name="Dwivedi A."/>
            <person name="Ifeonu O.O."/>
            <person name="Crabtree J."/>
            <person name="Gotia H.T."/>
            <person name="Virji A.Z."/>
            <person name="Reynes C."/>
            <person name="Colinge J."/>
            <person name="Kumar V."/>
            <person name="Lawres L."/>
            <person name="Pazzi J.E."/>
            <person name="Pablo J.V."/>
            <person name="Hung C."/>
            <person name="Brancato J."/>
            <person name="Kumari P."/>
            <person name="Orvis J."/>
            <person name="Tretina K."/>
            <person name="Chibucos M."/>
            <person name="Ott S."/>
            <person name="Sadzewicz L."/>
            <person name="Sengamalay N."/>
            <person name="Shetty A.C."/>
            <person name="Su Q."/>
            <person name="Tallon L."/>
            <person name="Fraser C.M."/>
            <person name="Frutos R."/>
            <person name="Molina D.M."/>
            <person name="Krause P.J."/>
            <person name="Ben Mamoun C."/>
        </authorList>
    </citation>
    <scope>NUCLEOTIDE SEQUENCE [LARGE SCALE GENOMIC DNA]</scope>
    <source>
        <strain evidence="11 12">RI</strain>
    </source>
</reference>
<keyword evidence="12" id="KW-1185">Reference proteome</keyword>
<feature type="domain" description="CAF1B/HIR1 beta-propeller" evidence="10">
    <location>
        <begin position="4"/>
        <end position="382"/>
    </location>
</feature>
<dbReference type="AlphaFoldDB" id="A0A1N6LWK5"/>
<dbReference type="PANTHER" id="PTHR15271">
    <property type="entry name" value="CHROMATIN ASSEMBLY FACTOR 1 SUBUNIT B"/>
    <property type="match status" value="1"/>
</dbReference>
<dbReference type="VEuPathDB" id="PiroplasmaDB:BMR1_01G01165"/>
<evidence type="ECO:0000256" key="1">
    <source>
        <dbReference type="ARBA" id="ARBA00004123"/>
    </source>
</evidence>
<dbReference type="KEGG" id="bmic:BMR1_01G01165"/>
<evidence type="ECO:0000259" key="10">
    <source>
        <dbReference type="Pfam" id="PF24105"/>
    </source>
</evidence>
<evidence type="ECO:0000313" key="12">
    <source>
        <dbReference type="Proteomes" id="UP000002899"/>
    </source>
</evidence>
<keyword evidence="8" id="KW-0539">Nucleus</keyword>
<dbReference type="GO" id="GO:0006335">
    <property type="term" value="P:DNA replication-dependent chromatin assembly"/>
    <property type="evidence" value="ECO:0007669"/>
    <property type="project" value="InterPro"/>
</dbReference>
<evidence type="ECO:0000256" key="5">
    <source>
        <dbReference type="ARBA" id="ARBA00022763"/>
    </source>
</evidence>
<evidence type="ECO:0000256" key="7">
    <source>
        <dbReference type="ARBA" id="ARBA00023204"/>
    </source>
</evidence>
<dbReference type="SUPFAM" id="SSF50978">
    <property type="entry name" value="WD40 repeat-like"/>
    <property type="match status" value="1"/>
</dbReference>
<evidence type="ECO:0000256" key="3">
    <source>
        <dbReference type="ARBA" id="ARBA00022574"/>
    </source>
</evidence>
<dbReference type="InterPro" id="IPR045145">
    <property type="entry name" value="PTHR15271"/>
</dbReference>
<dbReference type="InterPro" id="IPR015943">
    <property type="entry name" value="WD40/YVTN_repeat-like_dom_sf"/>
</dbReference>
<feature type="repeat" description="WD" evidence="9">
    <location>
        <begin position="168"/>
        <end position="199"/>
    </location>
</feature>
<reference evidence="11 12" key="2">
    <citation type="journal article" date="2013" name="PLoS ONE">
        <title>Whole genome mapping and re-organization of the nuclear and mitochondrial genomes of Babesia microti isolates.</title>
        <authorList>
            <person name="Cornillot E."/>
            <person name="Dassouli A."/>
            <person name="Garg A."/>
            <person name="Pachikara N."/>
            <person name="Randazzo S."/>
            <person name="Depoix D."/>
            <person name="Carcy B."/>
            <person name="Delbecq S."/>
            <person name="Frutos R."/>
            <person name="Silva J.C."/>
            <person name="Sutton R."/>
            <person name="Krause P.J."/>
            <person name="Mamoun C.B."/>
        </authorList>
    </citation>
    <scope>NUCLEOTIDE SEQUENCE [LARGE SCALE GENOMIC DNA]</scope>
    <source>
        <strain evidence="11 12">RI</strain>
    </source>
</reference>
<dbReference type="GeneID" id="24423313"/>
<dbReference type="EMBL" id="FO082871">
    <property type="protein sequence ID" value="SIO73257.1"/>
    <property type="molecule type" value="Genomic_DNA"/>
</dbReference>
<dbReference type="Pfam" id="PF24105">
    <property type="entry name" value="Beta-prop_CAF1B_HIR1"/>
    <property type="match status" value="1"/>
</dbReference>
<proteinExistence type="inferred from homology"/>
<keyword evidence="6" id="KW-0156">Chromatin regulator</keyword>
<name>A0A1N6LWK5_BABMR</name>
<keyword evidence="5" id="KW-0227">DNA damage</keyword>
<keyword evidence="7" id="KW-0234">DNA repair</keyword>
<protein>
    <submittedName>
        <fullName evidence="11">Chromatin assembly factor 1 subunit B</fullName>
    </submittedName>
</protein>
<dbReference type="InterPro" id="IPR055410">
    <property type="entry name" value="Beta-prop_CAF1B_HIR1"/>
</dbReference>
<reference evidence="11 12" key="1">
    <citation type="journal article" date="2012" name="Nucleic Acids Res.">
        <title>Sequencing of the smallest Apicomplexan genome from the human pathogen Babesia microti.</title>
        <authorList>
            <person name="Cornillot E."/>
            <person name="Hadj-Kaddour K."/>
            <person name="Dassouli A."/>
            <person name="Noel B."/>
            <person name="Ranwez V."/>
            <person name="Vacherie B."/>
            <person name="Augagneur Y."/>
            <person name="Bres V."/>
            <person name="Duclos A."/>
            <person name="Randazzo S."/>
            <person name="Carcy B."/>
            <person name="Debierre-Grockiego F."/>
            <person name="Delbecq S."/>
            <person name="Moubri-Menage K."/>
            <person name="Shams-Eldin H."/>
            <person name="Usmani-Brown S."/>
            <person name="Bringaud F."/>
            <person name="Wincker P."/>
            <person name="Vivares C.P."/>
            <person name="Schwarz R.T."/>
            <person name="Schetters T.P."/>
            <person name="Krause P.J."/>
            <person name="Gorenflot A."/>
            <person name="Berry V."/>
            <person name="Barbe V."/>
            <person name="Ben Mamoun C."/>
        </authorList>
    </citation>
    <scope>NUCLEOTIDE SEQUENCE [LARGE SCALE GENOMIC DNA]</scope>
    <source>
        <strain evidence="11 12">RI</strain>
    </source>
</reference>
<evidence type="ECO:0000256" key="8">
    <source>
        <dbReference type="ARBA" id="ARBA00023242"/>
    </source>
</evidence>
<dbReference type="GO" id="GO:0006281">
    <property type="term" value="P:DNA repair"/>
    <property type="evidence" value="ECO:0007669"/>
    <property type="project" value="UniProtKB-KW"/>
</dbReference>
<dbReference type="GO" id="GO:0033186">
    <property type="term" value="C:CAF-1 complex"/>
    <property type="evidence" value="ECO:0007669"/>
    <property type="project" value="TreeGrafter"/>
</dbReference>
<sequence length="394" mass="43694">MPSVNLPQILWHSKDNKHSDRVYSLDFKPQGHNFNSTDVKSTKLATAGADEFVHIWEIQLQPINTKVISRLTGHIGEVNCVRWNKSGSVLATGGEDKSLCLWSEVKPGESDDDPEFEEIWHRFKVFSLSQAINSICWCQSERYISAATEDGNISIIDTTSELNKIQILPSHSNIAQGISFAESQYIASLSSDQCLRVWNREGEGKRWKTLLMLKNNRDCDELNPTGDVQDKRAQKPVFLGEDLPSFFRRLDFSSNGTLLVTPAGIQNVINKEANETSLPCCYVFHRKILGLGIPIITFPSPSGPTVVARFRPLESSCIFAVGTLDGSVCFYDVNKIEGPLAVLKGLHFAPITDISWDSTGLVCAASSSDGYVSIITFRSDELVDSPMNFDAQVN</sequence>
<dbReference type="OrthoDB" id="538223at2759"/>
<comment type="subcellular location">
    <subcellularLocation>
        <location evidence="1">Nucleus</location>
    </subcellularLocation>
</comment>
<dbReference type="GO" id="GO:0006334">
    <property type="term" value="P:nucleosome assembly"/>
    <property type="evidence" value="ECO:0007669"/>
    <property type="project" value="TreeGrafter"/>
</dbReference>
<accession>A0A1N6LWK5</accession>
<dbReference type="PROSITE" id="PS50082">
    <property type="entry name" value="WD_REPEATS_2"/>
    <property type="match status" value="2"/>
</dbReference>
<dbReference type="RefSeq" id="XP_021337363.1">
    <property type="nucleotide sequence ID" value="XM_021482150.1"/>
</dbReference>
<dbReference type="InterPro" id="IPR036322">
    <property type="entry name" value="WD40_repeat_dom_sf"/>
</dbReference>
<dbReference type="GO" id="GO:0005634">
    <property type="term" value="C:nucleus"/>
    <property type="evidence" value="ECO:0007669"/>
    <property type="project" value="UniProtKB-SubCell"/>
</dbReference>
<dbReference type="PANTHER" id="PTHR15271:SF4">
    <property type="entry name" value="CHROMATIN ASSEMBLY FACTOR 1 SUBUNIT B"/>
    <property type="match status" value="1"/>
</dbReference>
<feature type="repeat" description="WD" evidence="9">
    <location>
        <begin position="71"/>
        <end position="103"/>
    </location>
</feature>
<evidence type="ECO:0000256" key="6">
    <source>
        <dbReference type="ARBA" id="ARBA00022853"/>
    </source>
</evidence>
<dbReference type="InterPro" id="IPR001680">
    <property type="entry name" value="WD40_rpt"/>
</dbReference>